<dbReference type="InterPro" id="IPR011042">
    <property type="entry name" value="6-blade_b-propeller_TolB-like"/>
</dbReference>
<evidence type="ECO:0008006" key="3">
    <source>
        <dbReference type="Google" id="ProtNLM"/>
    </source>
</evidence>
<dbReference type="Gene3D" id="2.120.10.30">
    <property type="entry name" value="TolB, C-terminal domain"/>
    <property type="match status" value="1"/>
</dbReference>
<dbReference type="RefSeq" id="WP_025603936.1">
    <property type="nucleotide sequence ID" value="NZ_CP021236.1"/>
</dbReference>
<evidence type="ECO:0000313" key="2">
    <source>
        <dbReference type="Proteomes" id="UP000266292"/>
    </source>
</evidence>
<dbReference type="STRING" id="709015.GCA_000472485_00168"/>
<dbReference type="EMBL" id="CP021236">
    <property type="protein sequence ID" value="ARS38001.1"/>
    <property type="molecule type" value="Genomic_DNA"/>
</dbReference>
<dbReference type="KEGG" id="pact:CA264_20835"/>
<organism evidence="1 2">
    <name type="scientific">Pontibacter actiniarum</name>
    <dbReference type="NCBI Taxonomy" id="323450"/>
    <lineage>
        <taxon>Bacteria</taxon>
        <taxon>Pseudomonadati</taxon>
        <taxon>Bacteroidota</taxon>
        <taxon>Cytophagia</taxon>
        <taxon>Cytophagales</taxon>
        <taxon>Hymenobacteraceae</taxon>
        <taxon>Pontibacter</taxon>
    </lineage>
</organism>
<accession>A0A1X9YYZ2</accession>
<dbReference type="Proteomes" id="UP000266292">
    <property type="component" value="Plasmid unnamed"/>
</dbReference>
<sequence length="540" mass="60138">MKKSEVSGLKYLFYVLALPAMLLFSCSGKDDTRGDEEEEAVQEVHQESRRKIDPSAIVLPAGMKIEAVAEGLSYPVDVTFDDKGNTYIAEAGGHTYGTKPDRAPEARILQLLPDGTTKVLYDKVVPMNIIKSKDSSEDMEEGLIPPLTGVTYHDGKLYISHRTRYSTYDLESGEFKTIISGLPSWGEFLNAKPIFNDGKMYFFLSTQGNTGVQEKHWVNVIDTFNKPEAKEIPGEDITLTGKNFWVPTDKMTIVDADSMETGVYVKLGEKTKAGQVIKGQEICNGAFFSCDLDGKNIKRIAWGLRSSFGYRFSPDGKLITTMNSANPMPPRGLYFDYEPVYEIVQGEWYGWPDFFSGIPITDERFSGKGKIWDFVLTEETHRKLLKGKDKPRQPVALLPVHSAAQGMVFGNSAFGVPEQDILVAEFGTIVPEFKGKEYHPKLPKGMPEEENAPPGVKYNWPGFKVQQVNLKTGEAKDFIYNKNNLPASVKGTGGLERPLQMEWGKDGALYIVDFGVVEFDDNGMNAMPFTGVLWKVSKGK</sequence>
<dbReference type="OrthoDB" id="9770043at2"/>
<evidence type="ECO:0000313" key="1">
    <source>
        <dbReference type="EMBL" id="ARS38001.1"/>
    </source>
</evidence>
<keyword evidence="1" id="KW-0614">Plasmid</keyword>
<reference evidence="2" key="1">
    <citation type="submission" date="2017-05" db="EMBL/GenBank/DDBJ databases">
        <authorList>
            <person name="Ray J."/>
            <person name="Price M."/>
            <person name="Deutschbauer A."/>
        </authorList>
    </citation>
    <scope>NUCLEOTIDE SEQUENCE [LARGE SCALE GENOMIC DNA]</scope>
    <source>
        <strain evidence="2">DSM 19842</strain>
        <plasmid evidence="2">unnamed</plasmid>
    </source>
</reference>
<dbReference type="PROSITE" id="PS51257">
    <property type="entry name" value="PROKAR_LIPOPROTEIN"/>
    <property type="match status" value="1"/>
</dbReference>
<gene>
    <name evidence="1" type="ORF">CA264_20835</name>
</gene>
<name>A0A1X9YYZ2_9BACT</name>
<geneLocation type="plasmid" evidence="1 2">
    <name>unnamed</name>
</geneLocation>
<dbReference type="AlphaFoldDB" id="A0A1X9YYZ2"/>
<proteinExistence type="predicted"/>
<keyword evidence="2" id="KW-1185">Reference proteome</keyword>
<dbReference type="InterPro" id="IPR011041">
    <property type="entry name" value="Quinoprot_gluc/sorb_DH_b-prop"/>
</dbReference>
<dbReference type="SUPFAM" id="SSF50952">
    <property type="entry name" value="Soluble quinoprotein glucose dehydrogenase"/>
    <property type="match status" value="1"/>
</dbReference>
<protein>
    <recommendedName>
        <fullName evidence="3">Glucose/Sorbosone dehydrogenase domain-containing protein</fullName>
    </recommendedName>
</protein>